<dbReference type="PANTHER" id="PTHR44846:SF17">
    <property type="entry name" value="GNTR-FAMILY TRANSCRIPTIONAL REGULATOR"/>
    <property type="match status" value="1"/>
</dbReference>
<dbReference type="EMBL" id="CP013264">
    <property type="protein sequence ID" value="ALR21188.1"/>
    <property type="molecule type" value="Genomic_DNA"/>
</dbReference>
<keyword evidence="3" id="KW-0804">Transcription</keyword>
<feature type="domain" description="HTH gntR-type" evidence="4">
    <location>
        <begin position="181"/>
        <end position="251"/>
    </location>
</feature>
<dbReference type="Gene3D" id="1.10.10.10">
    <property type="entry name" value="Winged helix-like DNA-binding domain superfamily/Winged helix DNA-binding domain"/>
    <property type="match status" value="2"/>
</dbReference>
<evidence type="ECO:0000313" key="5">
    <source>
        <dbReference type="EMBL" id="ALR21188.1"/>
    </source>
</evidence>
<protein>
    <recommendedName>
        <fullName evidence="4">HTH gntR-type domain-containing protein</fullName>
    </recommendedName>
</protein>
<dbReference type="GO" id="GO:0003700">
    <property type="term" value="F:DNA-binding transcription factor activity"/>
    <property type="evidence" value="ECO:0007669"/>
    <property type="project" value="InterPro"/>
</dbReference>
<gene>
    <name evidence="5" type="ORF">ATN00_13705</name>
</gene>
<dbReference type="PROSITE" id="PS50949">
    <property type="entry name" value="HTH_GNTR"/>
    <property type="match status" value="2"/>
</dbReference>
<dbReference type="InterPro" id="IPR036390">
    <property type="entry name" value="WH_DNA-bd_sf"/>
</dbReference>
<keyword evidence="1" id="KW-0805">Transcription regulation</keyword>
<dbReference type="InterPro" id="IPR050679">
    <property type="entry name" value="Bact_HTH_transcr_reg"/>
</dbReference>
<reference evidence="5 6" key="1">
    <citation type="submission" date="2015-11" db="EMBL/GenBank/DDBJ databases">
        <title>A Two-component Flavoprotein Monooxygenase System MeaXY Responsible for para-Hydroxylation of 2-Methyl-6-ethylaniline and 2,6-Diethylaniline in Sphingobium baderi DE-13.</title>
        <authorList>
            <person name="Cheng M."/>
            <person name="Meng Q."/>
            <person name="Yang Y."/>
            <person name="Chu C."/>
            <person name="Yan X."/>
            <person name="He J."/>
            <person name="Li S."/>
        </authorList>
    </citation>
    <scope>NUCLEOTIDE SEQUENCE [LARGE SCALE GENOMIC DNA]</scope>
    <source>
        <strain evidence="5 6">DE-13</strain>
    </source>
</reference>
<dbReference type="SUPFAM" id="SSF46785">
    <property type="entry name" value="Winged helix' DNA-binding domain"/>
    <property type="match status" value="2"/>
</dbReference>
<dbReference type="PRINTS" id="PR00035">
    <property type="entry name" value="HTHGNTR"/>
</dbReference>
<name>A0A0S3F0M2_9SPHN</name>
<feature type="domain" description="HTH gntR-type" evidence="4">
    <location>
        <begin position="7"/>
        <end position="77"/>
    </location>
</feature>
<evidence type="ECO:0000259" key="4">
    <source>
        <dbReference type="PROSITE" id="PS50949"/>
    </source>
</evidence>
<dbReference type="InterPro" id="IPR036388">
    <property type="entry name" value="WH-like_DNA-bd_sf"/>
</dbReference>
<dbReference type="PANTHER" id="PTHR44846">
    <property type="entry name" value="MANNOSYL-D-GLYCERATE TRANSPORT/METABOLISM SYSTEM REPRESSOR MNGR-RELATED"/>
    <property type="match status" value="1"/>
</dbReference>
<dbReference type="STRING" id="1332080.ATN00_13705"/>
<evidence type="ECO:0000313" key="6">
    <source>
        <dbReference type="Proteomes" id="UP000056968"/>
    </source>
</evidence>
<keyword evidence="2" id="KW-0238">DNA-binding</keyword>
<evidence type="ECO:0000256" key="3">
    <source>
        <dbReference type="ARBA" id="ARBA00023163"/>
    </source>
</evidence>
<dbReference type="AlphaFoldDB" id="A0A0S3F0M2"/>
<sequence>MGRPVQEKLAQGAARLIEHDIRAEKRRAGEVLGGSDEIARRYGLARETLLGAVRLLEDQGIARMRRGPGGGLMVLEESHATLTRFLAEYFLIRGITSVQRKEAEHAVALLSQAAGTGPSDSEDYSSGYSYALLTRGLDYKSPAAEPNGVSKISRVLRPFVDALEILEQWEDPPRPSALNEGSLAILVARLLADEVRRLRERGEERLGSEAELTERIGVSRQVLRQAVQMLETRGVLICRRGRSRGVEIRLEHARDAIERITQHYTRLDVGAAEFRPILSLIGRLNRHVMGMRTEPGDFTGLRRMIAEQDWTDANGHVRRIHMEWRMIDNPVLSLIEQSLAAYRACKAGKVAMDNAYDVDRLKAWSEEYLESLAVGDLAAADQVYCAIHGYADRVLGRY</sequence>
<dbReference type="GO" id="GO:0045892">
    <property type="term" value="P:negative regulation of DNA-templated transcription"/>
    <property type="evidence" value="ECO:0007669"/>
    <property type="project" value="TreeGrafter"/>
</dbReference>
<organism evidence="5 6">
    <name type="scientific">Sphingobium baderi</name>
    <dbReference type="NCBI Taxonomy" id="1332080"/>
    <lineage>
        <taxon>Bacteria</taxon>
        <taxon>Pseudomonadati</taxon>
        <taxon>Pseudomonadota</taxon>
        <taxon>Alphaproteobacteria</taxon>
        <taxon>Sphingomonadales</taxon>
        <taxon>Sphingomonadaceae</taxon>
        <taxon>Sphingobium</taxon>
    </lineage>
</organism>
<dbReference type="InterPro" id="IPR000524">
    <property type="entry name" value="Tscrpt_reg_HTH_GntR"/>
</dbReference>
<dbReference type="KEGG" id="sbd:ATN00_13705"/>
<accession>A0A0S3F0M2</accession>
<dbReference type="Proteomes" id="UP000056968">
    <property type="component" value="Chromosome"/>
</dbReference>
<keyword evidence="6" id="KW-1185">Reference proteome</keyword>
<dbReference type="GO" id="GO:0003677">
    <property type="term" value="F:DNA binding"/>
    <property type="evidence" value="ECO:0007669"/>
    <property type="project" value="UniProtKB-KW"/>
</dbReference>
<proteinExistence type="predicted"/>
<dbReference type="SMART" id="SM00345">
    <property type="entry name" value="HTH_GNTR"/>
    <property type="match status" value="2"/>
</dbReference>
<evidence type="ECO:0000256" key="2">
    <source>
        <dbReference type="ARBA" id="ARBA00023125"/>
    </source>
</evidence>
<evidence type="ECO:0000256" key="1">
    <source>
        <dbReference type="ARBA" id="ARBA00023015"/>
    </source>
</evidence>
<dbReference type="Pfam" id="PF00392">
    <property type="entry name" value="GntR"/>
    <property type="match status" value="1"/>
</dbReference>